<reference evidence="11 12" key="1">
    <citation type="submission" date="2020-08" db="EMBL/GenBank/DDBJ databases">
        <title>Genomic Encyclopedia of Type Strains, Phase III (KMG-III): the genomes of soil and plant-associated and newly described type strains.</title>
        <authorList>
            <person name="Whitman W."/>
        </authorList>
    </citation>
    <scope>NUCLEOTIDE SEQUENCE [LARGE SCALE GENOMIC DNA]</scope>
    <source>
        <strain evidence="11 12">CECT 3265</strain>
    </source>
</reference>
<comment type="subcellular location">
    <subcellularLocation>
        <location evidence="1">Secreted</location>
    </subcellularLocation>
</comment>
<dbReference type="RefSeq" id="WP_184736996.1">
    <property type="nucleotide sequence ID" value="NZ_BMRW01000002.1"/>
</dbReference>
<organism evidence="11 12">
    <name type="scientific">Streptomyces netropsis</name>
    <name type="common">Streptoverticillium netropsis</name>
    <dbReference type="NCBI Taxonomy" id="55404"/>
    <lineage>
        <taxon>Bacteria</taxon>
        <taxon>Bacillati</taxon>
        <taxon>Actinomycetota</taxon>
        <taxon>Actinomycetes</taxon>
        <taxon>Kitasatosporales</taxon>
        <taxon>Streptomycetaceae</taxon>
        <taxon>Streptomyces</taxon>
    </lineage>
</organism>
<dbReference type="AlphaFoldDB" id="A0A7W7LEZ2"/>
<keyword evidence="4" id="KW-0964">Secreted</keyword>
<gene>
    <name evidence="11" type="ORF">FHS38_005028</name>
</gene>
<keyword evidence="7" id="KW-1015">Disulfide bond</keyword>
<dbReference type="Pfam" id="PF00720">
    <property type="entry name" value="SSI"/>
    <property type="match status" value="1"/>
</dbReference>
<dbReference type="GO" id="GO:0005576">
    <property type="term" value="C:extracellular region"/>
    <property type="evidence" value="ECO:0007669"/>
    <property type="project" value="UniProtKB-SubCell"/>
</dbReference>
<dbReference type="Proteomes" id="UP000556436">
    <property type="component" value="Unassembled WGS sequence"/>
</dbReference>
<accession>A0A7W7LEZ2</accession>
<evidence type="ECO:0000256" key="1">
    <source>
        <dbReference type="ARBA" id="ARBA00004613"/>
    </source>
</evidence>
<keyword evidence="6 8" id="KW-0722">Serine protease inhibitor</keyword>
<dbReference type="InterPro" id="IPR036819">
    <property type="entry name" value="Subtilisin_inhibitor-like_sf"/>
</dbReference>
<dbReference type="SUPFAM" id="SSF55399">
    <property type="entry name" value="Subtilisin inhibitor"/>
    <property type="match status" value="1"/>
</dbReference>
<evidence type="ECO:0000256" key="7">
    <source>
        <dbReference type="ARBA" id="ARBA00023157"/>
    </source>
</evidence>
<dbReference type="InterPro" id="IPR023549">
    <property type="entry name" value="Subtilisin_inhibitor"/>
</dbReference>
<evidence type="ECO:0000313" key="11">
    <source>
        <dbReference type="EMBL" id="MBB4888953.1"/>
    </source>
</evidence>
<feature type="domain" description="Subtilisin inhibitor" evidence="10">
    <location>
        <begin position="33"/>
        <end position="113"/>
    </location>
</feature>
<evidence type="ECO:0000259" key="10">
    <source>
        <dbReference type="Pfam" id="PF00720"/>
    </source>
</evidence>
<comment type="caution">
    <text evidence="11">The sequence shown here is derived from an EMBL/GenBank/DDBJ whole genome shotgun (WGS) entry which is preliminary data.</text>
</comment>
<comment type="subunit">
    <text evidence="3">Homodimer.</text>
</comment>
<evidence type="ECO:0000256" key="5">
    <source>
        <dbReference type="ARBA" id="ARBA00022690"/>
    </source>
</evidence>
<dbReference type="GO" id="GO:0004867">
    <property type="term" value="F:serine-type endopeptidase inhibitor activity"/>
    <property type="evidence" value="ECO:0007669"/>
    <property type="project" value="UniProtKB-KW"/>
</dbReference>
<dbReference type="InterPro" id="IPR000691">
    <property type="entry name" value="Prot_inh_I16_SSI"/>
</dbReference>
<protein>
    <recommendedName>
        <fullName evidence="10">Subtilisin inhibitor domain-containing protein</fullName>
    </recommendedName>
</protein>
<feature type="signal peptide" evidence="9">
    <location>
        <begin position="1"/>
        <end position="25"/>
    </location>
</feature>
<comment type="similarity">
    <text evidence="2 8">Belongs to the protease inhibitor I16 (SSI) family.</text>
</comment>
<proteinExistence type="inferred from homology"/>
<dbReference type="PRINTS" id="PR00294">
    <property type="entry name" value="SSBTLNINHBTR"/>
</dbReference>
<keyword evidence="9" id="KW-0732">Signal</keyword>
<evidence type="ECO:0000256" key="2">
    <source>
        <dbReference type="ARBA" id="ARBA00010472"/>
    </source>
</evidence>
<sequence>MSVRTTVVVATAAALTVLPMAPAGADEPGQGRLFLTVSGVQDTWIRGLQLACPGPGHHPHAGEACASLARAHGDPGALTGDRHLCTREYDPVTASADGTWHGRVVNWRKTFPNACALESATGRVFQF</sequence>
<keyword evidence="12" id="KW-1185">Reference proteome</keyword>
<evidence type="ECO:0000256" key="9">
    <source>
        <dbReference type="SAM" id="SignalP"/>
    </source>
</evidence>
<keyword evidence="5 8" id="KW-0646">Protease inhibitor</keyword>
<evidence type="ECO:0000313" key="12">
    <source>
        <dbReference type="Proteomes" id="UP000556436"/>
    </source>
</evidence>
<evidence type="ECO:0000256" key="4">
    <source>
        <dbReference type="ARBA" id="ARBA00022525"/>
    </source>
</evidence>
<evidence type="ECO:0000256" key="6">
    <source>
        <dbReference type="ARBA" id="ARBA00022900"/>
    </source>
</evidence>
<evidence type="ECO:0000256" key="3">
    <source>
        <dbReference type="ARBA" id="ARBA00011738"/>
    </source>
</evidence>
<dbReference type="EMBL" id="JACHJG010000011">
    <property type="protein sequence ID" value="MBB4888953.1"/>
    <property type="molecule type" value="Genomic_DNA"/>
</dbReference>
<feature type="chain" id="PRO_5031245129" description="Subtilisin inhibitor domain-containing protein" evidence="9">
    <location>
        <begin position="26"/>
        <end position="127"/>
    </location>
</feature>
<evidence type="ECO:0000256" key="8">
    <source>
        <dbReference type="RuleBase" id="RU003471"/>
    </source>
</evidence>
<name>A0A7W7LEZ2_STRNE</name>
<dbReference type="Gene3D" id="3.30.350.10">
    <property type="entry name" value="Subtilisin inhibitor-like"/>
    <property type="match status" value="1"/>
</dbReference>